<feature type="compositionally biased region" description="Low complexity" evidence="1">
    <location>
        <begin position="605"/>
        <end position="614"/>
    </location>
</feature>
<keyword evidence="3" id="KW-1185">Reference proteome</keyword>
<evidence type="ECO:0000313" key="3">
    <source>
        <dbReference type="Proteomes" id="UP001165090"/>
    </source>
</evidence>
<proteinExistence type="predicted"/>
<name>A0ABQ5RZU3_9CHLO</name>
<organism evidence="2 3">
    <name type="scientific">Volvox africanus</name>
    <dbReference type="NCBI Taxonomy" id="51714"/>
    <lineage>
        <taxon>Eukaryota</taxon>
        <taxon>Viridiplantae</taxon>
        <taxon>Chlorophyta</taxon>
        <taxon>core chlorophytes</taxon>
        <taxon>Chlorophyceae</taxon>
        <taxon>CS clade</taxon>
        <taxon>Chlamydomonadales</taxon>
        <taxon>Volvocaceae</taxon>
        <taxon>Volvox</taxon>
    </lineage>
</organism>
<feature type="region of interest" description="Disordered" evidence="1">
    <location>
        <begin position="568"/>
        <end position="633"/>
    </location>
</feature>
<evidence type="ECO:0000313" key="2">
    <source>
        <dbReference type="EMBL" id="GLI63137.1"/>
    </source>
</evidence>
<gene>
    <name evidence="2" type="ORF">VaNZ11_006045</name>
</gene>
<dbReference type="Proteomes" id="UP001165090">
    <property type="component" value="Unassembled WGS sequence"/>
</dbReference>
<dbReference type="EMBL" id="BSDZ01000014">
    <property type="protein sequence ID" value="GLI63137.1"/>
    <property type="molecule type" value="Genomic_DNA"/>
</dbReference>
<dbReference type="Gene3D" id="3.40.50.1000">
    <property type="entry name" value="HAD superfamily/HAD-like"/>
    <property type="match status" value="1"/>
</dbReference>
<reference evidence="2 3" key="1">
    <citation type="journal article" date="2023" name="IScience">
        <title>Expanded male sex-determining region conserved during the evolution of homothallism in the green alga Volvox.</title>
        <authorList>
            <person name="Yamamoto K."/>
            <person name="Matsuzaki R."/>
            <person name="Mahakham W."/>
            <person name="Heman W."/>
            <person name="Sekimoto H."/>
            <person name="Kawachi M."/>
            <person name="Minakuchi Y."/>
            <person name="Toyoda A."/>
            <person name="Nozaki H."/>
        </authorList>
    </citation>
    <scope>NUCLEOTIDE SEQUENCE [LARGE SCALE GENOMIC DNA]</scope>
    <source>
        <strain evidence="2 3">NIES-4468</strain>
    </source>
</reference>
<dbReference type="InterPro" id="IPR023214">
    <property type="entry name" value="HAD_sf"/>
</dbReference>
<comment type="caution">
    <text evidence="2">The sequence shown here is derived from an EMBL/GenBank/DDBJ whole genome shotgun (WGS) entry which is preliminary data.</text>
</comment>
<accession>A0ABQ5RZU3</accession>
<feature type="non-terminal residue" evidence="2">
    <location>
        <position position="652"/>
    </location>
</feature>
<evidence type="ECO:0000256" key="1">
    <source>
        <dbReference type="SAM" id="MobiDB-lite"/>
    </source>
</evidence>
<sequence length="652" mass="69029">MCNGVIRVAEVEISRTLPQDLREDNDYLRRRVLLKAAQQAYHVQSTSSLMAPNIQIMEDNNCPTCNPSELAQTVTIRPKGTRCPANTGSPPLAVNYADISQPISAGNAPMAATNLLPCLFLDVDALLGRHVSSGHGTTVAALVKAPGTAPTAAVVNATAAAGAHLGRCQVMPVNVSDSDSLKLGNSLLNSGSPRWGRSLVDEDRENDIGAFNDCGSRVRGYANRADAGAAPRRQTLSGFDPVISDATGSTKISLTAAEAKTHTMSTAAAAPPPPTPRQCTVQRTEQNGVRALKRTIPGFTTRPGARRFLSAMKPYFALYAFSSSFNCNIDGSDKSADEWVDLALDLIDPLKTFPVHRCSQWPSATPTHGSGLQGCASQPCQARSLAQLVAAFPRVGVGAASADTVIVTCASRDLYGVLSDNVIQVVPYDSSSKRYDDVLDHIAAILVRHRAQLHCKQSNNSTCCHSPIQNNPGIGLKAGFKSANGKVRHVLEQLGLSPGPIEPSGVANQGLLSQSLAAASSATLAWCNLSRSSKRQGSNEGSCDVGRVVAATGAAATTAAAAAASSRRWQRVKRGSRSPPEARSWLSAIPEDSEGEDQLSERQESSPQWQQQKQIRPKRVPPSPTAAFNPSSNPMALRQLIVIPQALPLPQP</sequence>
<protein>
    <submittedName>
        <fullName evidence="2">Uncharacterized protein</fullName>
    </submittedName>
</protein>